<dbReference type="Pfam" id="PF00139">
    <property type="entry name" value="Lectin_legB"/>
    <property type="match status" value="1"/>
</dbReference>
<dbReference type="InterPro" id="IPR050258">
    <property type="entry name" value="Leguminous_Lectin"/>
</dbReference>
<protein>
    <recommendedName>
        <fullName evidence="4">Legume lectin domain-containing protein</fullName>
    </recommendedName>
</protein>
<keyword evidence="3" id="KW-1133">Transmembrane helix</keyword>
<dbReference type="InterPro" id="IPR013320">
    <property type="entry name" value="ConA-like_dom_sf"/>
</dbReference>
<evidence type="ECO:0000259" key="4">
    <source>
        <dbReference type="Pfam" id="PF00139"/>
    </source>
</evidence>
<dbReference type="PANTHER" id="PTHR32401:SF50">
    <property type="entry name" value="OS07G0133000 PROTEIN"/>
    <property type="match status" value="1"/>
</dbReference>
<evidence type="ECO:0000256" key="1">
    <source>
        <dbReference type="ARBA" id="ARBA00007606"/>
    </source>
</evidence>
<dbReference type="STRING" id="33114.A0A2G2VP26"/>
<name>A0A2G2VP26_CAPBA</name>
<keyword evidence="3" id="KW-0472">Membrane</keyword>
<organism evidence="5 6">
    <name type="scientific">Capsicum baccatum</name>
    <name type="common">Peruvian pepper</name>
    <dbReference type="NCBI Taxonomy" id="33114"/>
    <lineage>
        <taxon>Eukaryota</taxon>
        <taxon>Viridiplantae</taxon>
        <taxon>Streptophyta</taxon>
        <taxon>Embryophyta</taxon>
        <taxon>Tracheophyta</taxon>
        <taxon>Spermatophyta</taxon>
        <taxon>Magnoliopsida</taxon>
        <taxon>eudicotyledons</taxon>
        <taxon>Gunneridae</taxon>
        <taxon>Pentapetalae</taxon>
        <taxon>asterids</taxon>
        <taxon>lamiids</taxon>
        <taxon>Solanales</taxon>
        <taxon>Solanaceae</taxon>
        <taxon>Solanoideae</taxon>
        <taxon>Capsiceae</taxon>
        <taxon>Capsicum</taxon>
    </lineage>
</organism>
<dbReference type="PANTHER" id="PTHR32401">
    <property type="entry name" value="CONCANAVALIN A-LIKE LECTIN FAMILY PROTEIN"/>
    <property type="match status" value="1"/>
</dbReference>
<dbReference type="GO" id="GO:0030246">
    <property type="term" value="F:carbohydrate binding"/>
    <property type="evidence" value="ECO:0007669"/>
    <property type="project" value="UniProtKB-KW"/>
</dbReference>
<reference evidence="6" key="2">
    <citation type="journal article" date="2017" name="J. Anim. Genet.">
        <title>Multiple reference genome sequences of hot pepper reveal the massive evolution of plant disease resistance genes by retroduplication.</title>
        <authorList>
            <person name="Kim S."/>
            <person name="Park J."/>
            <person name="Yeom S.-I."/>
            <person name="Kim Y.-M."/>
            <person name="Seo E."/>
            <person name="Kim K.-T."/>
            <person name="Kim M.-S."/>
            <person name="Lee J.M."/>
            <person name="Cheong K."/>
            <person name="Shin H.-S."/>
            <person name="Kim S.-B."/>
            <person name="Han K."/>
            <person name="Lee J."/>
            <person name="Park M."/>
            <person name="Lee H.-A."/>
            <person name="Lee H.-Y."/>
            <person name="Lee Y."/>
            <person name="Oh S."/>
            <person name="Lee J.H."/>
            <person name="Choi E."/>
            <person name="Choi E."/>
            <person name="Lee S.E."/>
            <person name="Jeon J."/>
            <person name="Kim H."/>
            <person name="Choi G."/>
            <person name="Song H."/>
            <person name="Lee J."/>
            <person name="Lee S.-C."/>
            <person name="Kwon J.-K."/>
            <person name="Lee H.-Y."/>
            <person name="Koo N."/>
            <person name="Hong Y."/>
            <person name="Kim R.W."/>
            <person name="Kang W.-H."/>
            <person name="Huh J.H."/>
            <person name="Kang B.-C."/>
            <person name="Yang T.-J."/>
            <person name="Lee Y.-H."/>
            <person name="Bennetzen J.L."/>
            <person name="Choi D."/>
        </authorList>
    </citation>
    <scope>NUCLEOTIDE SEQUENCE [LARGE SCALE GENOMIC DNA]</scope>
    <source>
        <strain evidence="6">cv. PBC81</strain>
    </source>
</reference>
<evidence type="ECO:0000256" key="2">
    <source>
        <dbReference type="ARBA" id="ARBA00022734"/>
    </source>
</evidence>
<feature type="domain" description="Legume lectin" evidence="4">
    <location>
        <begin position="118"/>
        <end position="245"/>
    </location>
</feature>
<keyword evidence="3" id="KW-0812">Transmembrane</keyword>
<dbReference type="Gene3D" id="2.60.120.200">
    <property type="match status" value="1"/>
</dbReference>
<comment type="similarity">
    <text evidence="1">Belongs to the leguminous lectin family.</text>
</comment>
<proteinExistence type="inferred from homology"/>
<gene>
    <name evidence="5" type="ORF">CQW23_26538</name>
</gene>
<sequence length="313" mass="35120">MGAFLLTEGLTLSSNPWVTKLCSQCRLRYLPSRYYKVEPLSVQRGAYRLDNYLSQSQFQIQSQYRTQFSSIDSELSDTVTRLITKLSIVSPNQDCQIQSFSYQYQYTQILVNQYSGSNREFDDIDSNHVVIGINALKSVIAKPADYYVSNKKSFKLTLASGQPMQVWVEYDSVAKHMNVTMTPLYTAKPDRPLLSLVYDLSSATDENASIGFSASTSAVVSTHFLLGWSFKMNGVAQGLNLSQLPKLPRVVPKKESKRLFIGLTIIPSVPFMISVLGIMYYVGRKMDLLGYGGFGRVYKGVLPISNIQIAIQE</sequence>
<dbReference type="EMBL" id="MLFT02000011">
    <property type="protein sequence ID" value="PHT34738.1"/>
    <property type="molecule type" value="Genomic_DNA"/>
</dbReference>
<keyword evidence="6" id="KW-1185">Reference proteome</keyword>
<dbReference type="SUPFAM" id="SSF49899">
    <property type="entry name" value="Concanavalin A-like lectins/glucanases"/>
    <property type="match status" value="1"/>
</dbReference>
<comment type="caution">
    <text evidence="5">The sequence shown here is derived from an EMBL/GenBank/DDBJ whole genome shotgun (WGS) entry which is preliminary data.</text>
</comment>
<dbReference type="Proteomes" id="UP000224567">
    <property type="component" value="Unassembled WGS sequence"/>
</dbReference>
<dbReference type="InterPro" id="IPR001220">
    <property type="entry name" value="Legume_lectin_dom"/>
</dbReference>
<evidence type="ECO:0000313" key="5">
    <source>
        <dbReference type="EMBL" id="PHT34738.1"/>
    </source>
</evidence>
<dbReference type="AlphaFoldDB" id="A0A2G2VP26"/>
<feature type="transmembrane region" description="Helical" evidence="3">
    <location>
        <begin position="259"/>
        <end position="282"/>
    </location>
</feature>
<evidence type="ECO:0000256" key="3">
    <source>
        <dbReference type="SAM" id="Phobius"/>
    </source>
</evidence>
<accession>A0A2G2VP26</accession>
<dbReference type="OrthoDB" id="543442at2759"/>
<reference evidence="5 6" key="1">
    <citation type="journal article" date="2017" name="Genome Biol.">
        <title>New reference genome sequences of hot pepper reveal the massive evolution of plant disease-resistance genes by retroduplication.</title>
        <authorList>
            <person name="Kim S."/>
            <person name="Park J."/>
            <person name="Yeom S.I."/>
            <person name="Kim Y.M."/>
            <person name="Seo E."/>
            <person name="Kim K.T."/>
            <person name="Kim M.S."/>
            <person name="Lee J.M."/>
            <person name="Cheong K."/>
            <person name="Shin H.S."/>
            <person name="Kim S.B."/>
            <person name="Han K."/>
            <person name="Lee J."/>
            <person name="Park M."/>
            <person name="Lee H.A."/>
            <person name="Lee H.Y."/>
            <person name="Lee Y."/>
            <person name="Oh S."/>
            <person name="Lee J.H."/>
            <person name="Choi E."/>
            <person name="Choi E."/>
            <person name="Lee S.E."/>
            <person name="Jeon J."/>
            <person name="Kim H."/>
            <person name="Choi G."/>
            <person name="Song H."/>
            <person name="Lee J."/>
            <person name="Lee S.C."/>
            <person name="Kwon J.K."/>
            <person name="Lee H.Y."/>
            <person name="Koo N."/>
            <person name="Hong Y."/>
            <person name="Kim R.W."/>
            <person name="Kang W.H."/>
            <person name="Huh J.H."/>
            <person name="Kang B.C."/>
            <person name="Yang T.J."/>
            <person name="Lee Y.H."/>
            <person name="Bennetzen J.L."/>
            <person name="Choi D."/>
        </authorList>
    </citation>
    <scope>NUCLEOTIDE SEQUENCE [LARGE SCALE GENOMIC DNA]</scope>
    <source>
        <strain evidence="6">cv. PBC81</strain>
    </source>
</reference>
<keyword evidence="2" id="KW-0430">Lectin</keyword>
<evidence type="ECO:0000313" key="6">
    <source>
        <dbReference type="Proteomes" id="UP000224567"/>
    </source>
</evidence>